<evidence type="ECO:0000313" key="2">
    <source>
        <dbReference type="Proteomes" id="UP000095594"/>
    </source>
</evidence>
<dbReference type="EMBL" id="CYZX01000026">
    <property type="protein sequence ID" value="CUP09768.1"/>
    <property type="molecule type" value="Genomic_DNA"/>
</dbReference>
<reference evidence="1 2" key="1">
    <citation type="submission" date="2015-09" db="EMBL/GenBank/DDBJ databases">
        <authorList>
            <consortium name="Pathogen Informatics"/>
        </authorList>
    </citation>
    <scope>NUCLEOTIDE SEQUENCE [LARGE SCALE GENOMIC DNA]</scope>
    <source>
        <strain evidence="1 2">2789STDY5834856</strain>
    </source>
</reference>
<organism evidence="1 2">
    <name type="scientific">Clostridium disporicum</name>
    <dbReference type="NCBI Taxonomy" id="84024"/>
    <lineage>
        <taxon>Bacteria</taxon>
        <taxon>Bacillati</taxon>
        <taxon>Bacillota</taxon>
        <taxon>Clostridia</taxon>
        <taxon>Eubacteriales</taxon>
        <taxon>Clostridiaceae</taxon>
        <taxon>Clostridium</taxon>
    </lineage>
</organism>
<gene>
    <name evidence="1" type="ORF">ERS852471_02982</name>
</gene>
<dbReference type="AlphaFoldDB" id="A0A174KIY6"/>
<accession>A0A174KIY6</accession>
<dbReference type="RefSeq" id="WP_055267912.1">
    <property type="nucleotide sequence ID" value="NZ_CABIXQ010000026.1"/>
</dbReference>
<protein>
    <recommendedName>
        <fullName evidence="3">DUF4259 domain-containing protein</fullName>
    </recommendedName>
</protein>
<proteinExistence type="predicted"/>
<name>A0A174KIY6_9CLOT</name>
<evidence type="ECO:0000313" key="1">
    <source>
        <dbReference type="EMBL" id="CUP09768.1"/>
    </source>
</evidence>
<evidence type="ECO:0008006" key="3">
    <source>
        <dbReference type="Google" id="ProtNLM"/>
    </source>
</evidence>
<dbReference type="Proteomes" id="UP000095594">
    <property type="component" value="Unassembled WGS sequence"/>
</dbReference>
<dbReference type="OrthoDB" id="362700at2"/>
<sequence length="109" mass="12676">MGVWGLDIYDDDLAVDIKEEFERYLMEGMDEAEAIDELIASNDNLLDDPQDVGTFVLTVATLARDNDVTSKKVTKMLKALHRNSEYWNDLKENEEELYEARKDLLREFL</sequence>